<reference evidence="4 5" key="1">
    <citation type="journal article" date="2021" name="Elife">
        <title>Chloroplast acquisition without the gene transfer in kleptoplastic sea slugs, Plakobranchus ocellatus.</title>
        <authorList>
            <person name="Maeda T."/>
            <person name="Takahashi S."/>
            <person name="Yoshida T."/>
            <person name="Shimamura S."/>
            <person name="Takaki Y."/>
            <person name="Nagai Y."/>
            <person name="Toyoda A."/>
            <person name="Suzuki Y."/>
            <person name="Arimoto A."/>
            <person name="Ishii H."/>
            <person name="Satoh N."/>
            <person name="Nishiyama T."/>
            <person name="Hasebe M."/>
            <person name="Maruyama T."/>
            <person name="Minagawa J."/>
            <person name="Obokata J."/>
            <person name="Shigenobu S."/>
        </authorList>
    </citation>
    <scope>NUCLEOTIDE SEQUENCE [LARGE SCALE GENOMIC DNA]</scope>
</reference>
<comment type="caution">
    <text evidence="4">The sequence shown here is derived from an EMBL/GenBank/DDBJ whole genome shotgun (WGS) entry which is preliminary data.</text>
</comment>
<dbReference type="PANTHER" id="PTHR24166:SF48">
    <property type="entry name" value="PROTEIN VAPYRIN"/>
    <property type="match status" value="1"/>
</dbReference>
<evidence type="ECO:0000256" key="1">
    <source>
        <dbReference type="ARBA" id="ARBA00022737"/>
    </source>
</evidence>
<keyword evidence="2 3" id="KW-0040">ANK repeat</keyword>
<keyword evidence="1" id="KW-0677">Repeat</keyword>
<feature type="repeat" description="ANK" evidence="3">
    <location>
        <begin position="78"/>
        <end position="110"/>
    </location>
</feature>
<dbReference type="SUPFAM" id="SSF48403">
    <property type="entry name" value="Ankyrin repeat"/>
    <property type="match status" value="1"/>
</dbReference>
<dbReference type="Proteomes" id="UP000762676">
    <property type="component" value="Unassembled WGS sequence"/>
</dbReference>
<dbReference type="InterPro" id="IPR002110">
    <property type="entry name" value="Ankyrin_rpt"/>
</dbReference>
<proteinExistence type="predicted"/>
<sequence length="514" mass="57878">MNNSELSKAMHNLNVKKVRRLLKSKKCLIHGDDPGRDPPIIECIRSRHYRDNEESDHRRCEILKFLVRHGADINANPFGKTPSMIAAQEGFLEGLKVIVKLGADLNILTSEGYTPIMLAAKGGHAGCVRFLTREIGTSMINYKNKYGQTAVALAAQGGFQDCILVLVEGGADLNILTSEGDNPLLLASKGGHTDCVKYLIDFTEASMLDHRNKYGQTALMMAAFKTPVSGTFYLWHLVRAKATIDVKDANGYTALMLALFAGSSERARLLLRNGAQVSRVSHFGETPFTFADREIIDDLIRYGLDPALSRLDRHRLHIAVMWDDQAVLQRLIVNGFPPLDLGKHPFAVRSHPLPETPMSPLALAILSCWPETARYLIATRFFTRYDIVQLCWDWRVRQSLHYAMCEGGDQVCHKAEMCLTILDLLSTKVHSLRDLCLVSVSSALSQDLVHDLPDLLRGKHKWLCKPTFREKVELLKLPPSLKRELLHDTPSAKMSRRYWKSITLEREEQFTPIQ</sequence>
<dbReference type="PROSITE" id="PS50297">
    <property type="entry name" value="ANK_REP_REGION"/>
    <property type="match status" value="3"/>
</dbReference>
<protein>
    <submittedName>
        <fullName evidence="4">Ankyrin repeat protein</fullName>
    </submittedName>
</protein>
<dbReference type="InterPro" id="IPR036770">
    <property type="entry name" value="Ankyrin_rpt-contain_sf"/>
</dbReference>
<keyword evidence="5" id="KW-1185">Reference proteome</keyword>
<evidence type="ECO:0000256" key="2">
    <source>
        <dbReference type="ARBA" id="ARBA00023043"/>
    </source>
</evidence>
<dbReference type="PANTHER" id="PTHR24166">
    <property type="entry name" value="ROLLING PEBBLES, ISOFORM B"/>
    <property type="match status" value="1"/>
</dbReference>
<feature type="repeat" description="ANK" evidence="3">
    <location>
        <begin position="146"/>
        <end position="178"/>
    </location>
</feature>
<dbReference type="Gene3D" id="1.25.40.20">
    <property type="entry name" value="Ankyrin repeat-containing domain"/>
    <property type="match status" value="3"/>
</dbReference>
<dbReference type="PROSITE" id="PS50088">
    <property type="entry name" value="ANK_REPEAT"/>
    <property type="match status" value="3"/>
</dbReference>
<evidence type="ECO:0000256" key="3">
    <source>
        <dbReference type="PROSITE-ProRule" id="PRU00023"/>
    </source>
</evidence>
<feature type="repeat" description="ANK" evidence="3">
    <location>
        <begin position="250"/>
        <end position="282"/>
    </location>
</feature>
<gene>
    <name evidence="4" type="ORF">ElyMa_003534600</name>
</gene>
<dbReference type="InterPro" id="IPR050889">
    <property type="entry name" value="Dendritic_Spine_Reg/Scaffold"/>
</dbReference>
<dbReference type="Pfam" id="PF12796">
    <property type="entry name" value="Ank_2"/>
    <property type="match status" value="1"/>
</dbReference>
<dbReference type="SMART" id="SM00248">
    <property type="entry name" value="ANK"/>
    <property type="match status" value="8"/>
</dbReference>
<dbReference type="AlphaFoldDB" id="A0AAV4EIE7"/>
<dbReference type="Pfam" id="PF00023">
    <property type="entry name" value="Ank"/>
    <property type="match status" value="2"/>
</dbReference>
<evidence type="ECO:0000313" key="5">
    <source>
        <dbReference type="Proteomes" id="UP000762676"/>
    </source>
</evidence>
<organism evidence="4 5">
    <name type="scientific">Elysia marginata</name>
    <dbReference type="NCBI Taxonomy" id="1093978"/>
    <lineage>
        <taxon>Eukaryota</taxon>
        <taxon>Metazoa</taxon>
        <taxon>Spiralia</taxon>
        <taxon>Lophotrochozoa</taxon>
        <taxon>Mollusca</taxon>
        <taxon>Gastropoda</taxon>
        <taxon>Heterobranchia</taxon>
        <taxon>Euthyneura</taxon>
        <taxon>Panpulmonata</taxon>
        <taxon>Sacoglossa</taxon>
        <taxon>Placobranchoidea</taxon>
        <taxon>Plakobranchidae</taxon>
        <taxon>Elysia</taxon>
    </lineage>
</organism>
<dbReference type="EMBL" id="BMAT01007240">
    <property type="protein sequence ID" value="GFR60560.1"/>
    <property type="molecule type" value="Genomic_DNA"/>
</dbReference>
<accession>A0AAV4EIE7</accession>
<name>A0AAV4EIE7_9GAST</name>
<evidence type="ECO:0000313" key="4">
    <source>
        <dbReference type="EMBL" id="GFR60560.1"/>
    </source>
</evidence>